<dbReference type="GO" id="GO:0032797">
    <property type="term" value="C:SMN complex"/>
    <property type="evidence" value="ECO:0007669"/>
    <property type="project" value="TreeGrafter"/>
</dbReference>
<dbReference type="EMBL" id="LWDE02000522">
    <property type="protein sequence ID" value="KAE8247057.1"/>
    <property type="molecule type" value="Genomic_DNA"/>
</dbReference>
<feature type="compositionally biased region" description="Acidic residues" evidence="2">
    <location>
        <begin position="408"/>
        <end position="424"/>
    </location>
</feature>
<feature type="region of interest" description="Disordered" evidence="2">
    <location>
        <begin position="397"/>
        <end position="424"/>
    </location>
</feature>
<protein>
    <submittedName>
        <fullName evidence="3">Uncharacterized protein</fullName>
    </submittedName>
</protein>
<reference evidence="3" key="1">
    <citation type="submission" date="2016-04" db="EMBL/GenBank/DDBJ databases">
        <authorList>
            <person name="Nguyen H.D."/>
            <person name="Samba Siva P."/>
            <person name="Cullis J."/>
            <person name="Levesque C.A."/>
            <person name="Hambleton S."/>
        </authorList>
    </citation>
    <scope>NUCLEOTIDE SEQUENCE</scope>
    <source>
        <strain evidence="3">DAOMC 236426</strain>
    </source>
</reference>
<keyword evidence="4" id="KW-1185">Reference proteome</keyword>
<dbReference type="InterPro" id="IPR035426">
    <property type="entry name" value="Gemin2/Brr1"/>
</dbReference>
<dbReference type="PANTHER" id="PTHR12794">
    <property type="entry name" value="GEMIN2"/>
    <property type="match status" value="1"/>
</dbReference>
<comment type="similarity">
    <text evidence="1">Belongs to the gemin-2 family.</text>
</comment>
<feature type="region of interest" description="Disordered" evidence="2">
    <location>
        <begin position="1"/>
        <end position="121"/>
    </location>
</feature>
<evidence type="ECO:0000313" key="3">
    <source>
        <dbReference type="EMBL" id="KAE8247057.1"/>
    </source>
</evidence>
<dbReference type="Gene3D" id="1.20.58.1070">
    <property type="match status" value="1"/>
</dbReference>
<evidence type="ECO:0000256" key="1">
    <source>
        <dbReference type="ARBA" id="ARBA00025758"/>
    </source>
</evidence>
<dbReference type="GO" id="GO:0000387">
    <property type="term" value="P:spliceosomal snRNP assembly"/>
    <property type="evidence" value="ECO:0007669"/>
    <property type="project" value="InterPro"/>
</dbReference>
<feature type="compositionally biased region" description="Basic and acidic residues" evidence="2">
    <location>
        <begin position="81"/>
        <end position="100"/>
    </location>
</feature>
<evidence type="ECO:0000313" key="4">
    <source>
        <dbReference type="Proteomes" id="UP000077684"/>
    </source>
</evidence>
<feature type="compositionally biased region" description="Basic and acidic residues" evidence="2">
    <location>
        <begin position="397"/>
        <end position="407"/>
    </location>
</feature>
<dbReference type="Pfam" id="PF04938">
    <property type="entry name" value="SIP1"/>
    <property type="match status" value="1"/>
</dbReference>
<sequence length="478" mass="54436">MASVAAGAAGAAGAAAVGGPPLRRKMVSYEHYDDENADGGPTPAPSSSAQQDHPRKRQRRQPPPPEADHIDQDENDVGSNDGDHDDDKKKDKGSSVEAEQRPNQGLPVADLPRDFNGTPVSGDEYLFLVRREAEHAPRFTRAHNPYGQEEPEHEEPDDDDAPSSSRSASNRKQAQQQQQQQQQQQKEESGSLPDPIWRQYQLQRFEAMRHTLQNTSLADAPHPLKPLSLPEDSDRESWFRFIHNKPPPPGLIRSDRAPKSGAIPDEPAHFNINALVDSGRTPTFDILLRLSQPQIRIMLRVLADTIARFSQAAQDRDHNAEHTAQRDVLTPLHARWIFSLLTVLDGHLTSDHLDELRNVARTIMYSITIDRFSIYRDKSDLEAAHAYHLEQQAIRQVEREHRRGGDPDKDEEKEEEEEEEDFYWTEEHDELYDRCVCPLNRIRREGPAWMLITLVTSFWAQHDLLEEADRQLQAPETR</sequence>
<feature type="region of interest" description="Disordered" evidence="2">
    <location>
        <begin position="136"/>
        <end position="194"/>
    </location>
</feature>
<reference evidence="3" key="2">
    <citation type="journal article" date="2019" name="IMA Fungus">
        <title>Genome sequencing and comparison of five Tilletia species to identify candidate genes for the detection of regulated species infecting wheat.</title>
        <authorList>
            <person name="Nguyen H.D.T."/>
            <person name="Sultana T."/>
            <person name="Kesanakurti P."/>
            <person name="Hambleton S."/>
        </authorList>
    </citation>
    <scope>NUCLEOTIDE SEQUENCE</scope>
    <source>
        <strain evidence="3">DAOMC 236426</strain>
    </source>
</reference>
<feature type="compositionally biased region" description="Low complexity" evidence="2">
    <location>
        <begin position="1"/>
        <end position="19"/>
    </location>
</feature>
<feature type="compositionally biased region" description="Acidic residues" evidence="2">
    <location>
        <begin position="149"/>
        <end position="161"/>
    </location>
</feature>
<accession>A0A8X7SWS2</accession>
<proteinExistence type="inferred from homology"/>
<evidence type="ECO:0000256" key="2">
    <source>
        <dbReference type="SAM" id="MobiDB-lite"/>
    </source>
</evidence>
<name>A0A8X7SWS2_9BASI</name>
<dbReference type="Proteomes" id="UP000077684">
    <property type="component" value="Unassembled WGS sequence"/>
</dbReference>
<dbReference type="PANTHER" id="PTHR12794:SF0">
    <property type="entry name" value="GEM-ASSOCIATED PROTEIN 2"/>
    <property type="match status" value="1"/>
</dbReference>
<dbReference type="GO" id="GO:0005634">
    <property type="term" value="C:nucleus"/>
    <property type="evidence" value="ECO:0007669"/>
    <property type="project" value="TreeGrafter"/>
</dbReference>
<comment type="caution">
    <text evidence="3">The sequence shown here is derived from an EMBL/GenBank/DDBJ whole genome shotgun (WGS) entry which is preliminary data.</text>
</comment>
<feature type="compositionally biased region" description="Low complexity" evidence="2">
    <location>
        <begin position="162"/>
        <end position="184"/>
    </location>
</feature>
<organism evidence="3 4">
    <name type="scientific">Tilletia controversa</name>
    <name type="common">dwarf bunt fungus</name>
    <dbReference type="NCBI Taxonomy" id="13291"/>
    <lineage>
        <taxon>Eukaryota</taxon>
        <taxon>Fungi</taxon>
        <taxon>Dikarya</taxon>
        <taxon>Basidiomycota</taxon>
        <taxon>Ustilaginomycotina</taxon>
        <taxon>Exobasidiomycetes</taxon>
        <taxon>Tilletiales</taxon>
        <taxon>Tilletiaceae</taxon>
        <taxon>Tilletia</taxon>
    </lineage>
</organism>
<gene>
    <name evidence="3" type="ORF">A4X06_0g4731</name>
</gene>
<dbReference type="AlphaFoldDB" id="A0A8X7SWS2"/>